<sequence length="58" mass="6952">MISTQSPGHRVLHPVNINNKAYTWRRKQMCVRKIKQRNPLNCNSENEYRYEFDKGLST</sequence>
<name>A0A061S3W0_9CHLO</name>
<gene>
    <name evidence="1" type="ORF">TSPGSL018_13912</name>
</gene>
<organism evidence="1">
    <name type="scientific">Tetraselmis sp. GSL018</name>
    <dbReference type="NCBI Taxonomy" id="582737"/>
    <lineage>
        <taxon>Eukaryota</taxon>
        <taxon>Viridiplantae</taxon>
        <taxon>Chlorophyta</taxon>
        <taxon>core chlorophytes</taxon>
        <taxon>Chlorodendrophyceae</taxon>
        <taxon>Chlorodendrales</taxon>
        <taxon>Chlorodendraceae</taxon>
        <taxon>Tetraselmis</taxon>
    </lineage>
</organism>
<dbReference type="EMBL" id="GBEZ01006459">
    <property type="protein sequence ID" value="JAC78943.1"/>
    <property type="molecule type" value="Transcribed_RNA"/>
</dbReference>
<evidence type="ECO:0000313" key="1">
    <source>
        <dbReference type="EMBL" id="JAC78943.1"/>
    </source>
</evidence>
<dbReference type="AlphaFoldDB" id="A0A061S3W0"/>
<reference evidence="1" key="1">
    <citation type="submission" date="2014-05" db="EMBL/GenBank/DDBJ databases">
        <title>The transcriptome of the halophilic microalga Tetraselmis sp. GSL018 isolated from the Great Salt Lake, Utah.</title>
        <authorList>
            <person name="Jinkerson R.E."/>
            <person name="D'Adamo S."/>
            <person name="Posewitz M.C."/>
        </authorList>
    </citation>
    <scope>NUCLEOTIDE SEQUENCE</scope>
    <source>
        <strain evidence="1">GSL018</strain>
    </source>
</reference>
<proteinExistence type="predicted"/>
<protein>
    <submittedName>
        <fullName evidence="1">Uncharacterized protein</fullName>
    </submittedName>
</protein>
<accession>A0A061S3W0</accession>
<feature type="non-terminal residue" evidence="1">
    <location>
        <position position="58"/>
    </location>
</feature>